<evidence type="ECO:0000256" key="4">
    <source>
        <dbReference type="ARBA" id="ARBA00022840"/>
    </source>
</evidence>
<comment type="caution">
    <text evidence="6">The sequence shown here is derived from an EMBL/GenBank/DDBJ whole genome shotgun (WGS) entry which is preliminary data.</text>
</comment>
<comment type="similarity">
    <text evidence="1">Belongs to the ABC transporter superfamily.</text>
</comment>
<dbReference type="InterPro" id="IPR017871">
    <property type="entry name" value="ABC_transporter-like_CS"/>
</dbReference>
<sequence>MALIEVKNLSKIYRDNDIETIGLDNINLKIDKGEFVAITGPSGSGKSTLLQVLGCLDRPTSGSYLINGKNLEKFSDNELAHIRNNIMGFVFQAFNLLPRLSVLDNVKLPLIYSGIKEPKRTEVAQKMIDLVELNHRTDYLTSRLSGGQKQRVAIARALVNNPKIIFADEPTGNLDSKSGEIVLDFFQKLNKWGHTIVIVTHETYIAQSAKRIIQINDGKISSDKIVQDRKIAGKGDLIK</sequence>
<dbReference type="GO" id="GO:0016887">
    <property type="term" value="F:ATP hydrolysis activity"/>
    <property type="evidence" value="ECO:0007669"/>
    <property type="project" value="InterPro"/>
</dbReference>
<reference evidence="6 7" key="1">
    <citation type="journal article" date="2016" name="Nat. Commun.">
        <title>Thousands of microbial genomes shed light on interconnected biogeochemical processes in an aquifer system.</title>
        <authorList>
            <person name="Anantharaman K."/>
            <person name="Brown C.T."/>
            <person name="Hug L.A."/>
            <person name="Sharon I."/>
            <person name="Castelle C.J."/>
            <person name="Probst A.J."/>
            <person name="Thomas B.C."/>
            <person name="Singh A."/>
            <person name="Wilkins M.J."/>
            <person name="Karaoz U."/>
            <person name="Brodie E.L."/>
            <person name="Williams K.H."/>
            <person name="Hubbard S.S."/>
            <person name="Banfield J.F."/>
        </authorList>
    </citation>
    <scope>NUCLEOTIDE SEQUENCE [LARGE SCALE GENOMIC DNA]</scope>
</reference>
<keyword evidence="2" id="KW-0813">Transport</keyword>
<keyword evidence="4 6" id="KW-0067">ATP-binding</keyword>
<dbReference type="SMART" id="SM00382">
    <property type="entry name" value="AAA"/>
    <property type="match status" value="1"/>
</dbReference>
<evidence type="ECO:0000313" key="7">
    <source>
        <dbReference type="Proteomes" id="UP000176834"/>
    </source>
</evidence>
<dbReference type="GO" id="GO:0005524">
    <property type="term" value="F:ATP binding"/>
    <property type="evidence" value="ECO:0007669"/>
    <property type="project" value="UniProtKB-KW"/>
</dbReference>
<accession>A0A1F8F4Q5</accession>
<evidence type="ECO:0000256" key="2">
    <source>
        <dbReference type="ARBA" id="ARBA00022448"/>
    </source>
</evidence>
<organism evidence="6 7">
    <name type="scientific">Candidatus Yanofskybacteria bacterium RIFCSPHIGHO2_02_FULL_38_22b</name>
    <dbReference type="NCBI Taxonomy" id="1802673"/>
    <lineage>
        <taxon>Bacteria</taxon>
        <taxon>Candidatus Yanofskyibacteriota</taxon>
    </lineage>
</organism>
<dbReference type="FunFam" id="3.40.50.300:FF:000032">
    <property type="entry name" value="Export ABC transporter ATP-binding protein"/>
    <property type="match status" value="1"/>
</dbReference>
<dbReference type="AlphaFoldDB" id="A0A1F8F4Q5"/>
<evidence type="ECO:0000313" key="6">
    <source>
        <dbReference type="EMBL" id="OGN07648.1"/>
    </source>
</evidence>
<dbReference type="PROSITE" id="PS00211">
    <property type="entry name" value="ABC_TRANSPORTER_1"/>
    <property type="match status" value="1"/>
</dbReference>
<dbReference type="InterPro" id="IPR017911">
    <property type="entry name" value="MacB-like_ATP-bd"/>
</dbReference>
<dbReference type="GO" id="GO:0022857">
    <property type="term" value="F:transmembrane transporter activity"/>
    <property type="evidence" value="ECO:0007669"/>
    <property type="project" value="UniProtKB-ARBA"/>
</dbReference>
<dbReference type="InterPro" id="IPR003593">
    <property type="entry name" value="AAA+_ATPase"/>
</dbReference>
<dbReference type="SUPFAM" id="SSF52540">
    <property type="entry name" value="P-loop containing nucleoside triphosphate hydrolases"/>
    <property type="match status" value="1"/>
</dbReference>
<dbReference type="PANTHER" id="PTHR42798:SF6">
    <property type="entry name" value="CELL DIVISION ATP-BINDING PROTEIN FTSE"/>
    <property type="match status" value="1"/>
</dbReference>
<evidence type="ECO:0000256" key="3">
    <source>
        <dbReference type="ARBA" id="ARBA00022741"/>
    </source>
</evidence>
<dbReference type="Gene3D" id="3.40.50.300">
    <property type="entry name" value="P-loop containing nucleotide triphosphate hydrolases"/>
    <property type="match status" value="1"/>
</dbReference>
<dbReference type="InterPro" id="IPR027417">
    <property type="entry name" value="P-loop_NTPase"/>
</dbReference>
<evidence type="ECO:0000256" key="1">
    <source>
        <dbReference type="ARBA" id="ARBA00005417"/>
    </source>
</evidence>
<dbReference type="EMBL" id="MGJN01000003">
    <property type="protein sequence ID" value="OGN07648.1"/>
    <property type="molecule type" value="Genomic_DNA"/>
</dbReference>
<keyword evidence="3" id="KW-0547">Nucleotide-binding</keyword>
<dbReference type="GO" id="GO:0098796">
    <property type="term" value="C:membrane protein complex"/>
    <property type="evidence" value="ECO:0007669"/>
    <property type="project" value="UniProtKB-ARBA"/>
</dbReference>
<dbReference type="Pfam" id="PF00005">
    <property type="entry name" value="ABC_tran"/>
    <property type="match status" value="1"/>
</dbReference>
<proteinExistence type="inferred from homology"/>
<dbReference type="InterPro" id="IPR003439">
    <property type="entry name" value="ABC_transporter-like_ATP-bd"/>
</dbReference>
<dbReference type="Proteomes" id="UP000176834">
    <property type="component" value="Unassembled WGS sequence"/>
</dbReference>
<name>A0A1F8F4Q5_9BACT</name>
<gene>
    <name evidence="6" type="ORF">A3B86_02305</name>
</gene>
<dbReference type="PANTHER" id="PTHR42798">
    <property type="entry name" value="LIPOPROTEIN-RELEASING SYSTEM ATP-BINDING PROTEIN LOLD"/>
    <property type="match status" value="1"/>
</dbReference>
<evidence type="ECO:0000259" key="5">
    <source>
        <dbReference type="PROSITE" id="PS50893"/>
    </source>
</evidence>
<dbReference type="PROSITE" id="PS50893">
    <property type="entry name" value="ABC_TRANSPORTER_2"/>
    <property type="match status" value="1"/>
</dbReference>
<feature type="domain" description="ABC transporter" evidence="5">
    <location>
        <begin position="4"/>
        <end position="238"/>
    </location>
</feature>
<protein>
    <submittedName>
        <fullName evidence="6">Macrolide ABC transporter ATP-binding protein</fullName>
    </submittedName>
</protein>
<dbReference type="CDD" id="cd03255">
    <property type="entry name" value="ABC_MJ0796_LolCDE_FtsE"/>
    <property type="match status" value="1"/>
</dbReference>